<keyword evidence="9" id="KW-1185">Reference proteome</keyword>
<evidence type="ECO:0000256" key="4">
    <source>
        <dbReference type="ARBA" id="ARBA00023180"/>
    </source>
</evidence>
<evidence type="ECO:0000256" key="1">
    <source>
        <dbReference type="ARBA" id="ARBA00022723"/>
    </source>
</evidence>
<dbReference type="HOGENOM" id="CLU_032051_1_1_1"/>
<dbReference type="InterPro" id="IPR013320">
    <property type="entry name" value="ConA-like_dom_sf"/>
</dbReference>
<keyword evidence="1 6" id="KW-0479">Metal-binding</keyword>
<protein>
    <recommendedName>
        <fullName evidence="6">Pentraxin family member</fullName>
    </recommendedName>
</protein>
<dbReference type="GO" id="GO:0005576">
    <property type="term" value="C:extracellular region"/>
    <property type="evidence" value="ECO:0007669"/>
    <property type="project" value="UniProtKB-SubCell"/>
</dbReference>
<dbReference type="PhylomeDB" id="A7T6J2"/>
<keyword evidence="3" id="KW-1015">Disulfide bond</keyword>
<dbReference type="PROSITE" id="PS51828">
    <property type="entry name" value="PTX_2"/>
    <property type="match status" value="1"/>
</dbReference>
<evidence type="ECO:0000313" key="8">
    <source>
        <dbReference type="EMBL" id="EDO28413.1"/>
    </source>
</evidence>
<reference evidence="8 9" key="1">
    <citation type="journal article" date="2007" name="Science">
        <title>Sea anemone genome reveals ancestral eumetazoan gene repertoire and genomic organization.</title>
        <authorList>
            <person name="Putnam N.H."/>
            <person name="Srivastava M."/>
            <person name="Hellsten U."/>
            <person name="Dirks B."/>
            <person name="Chapman J."/>
            <person name="Salamov A."/>
            <person name="Terry A."/>
            <person name="Shapiro H."/>
            <person name="Lindquist E."/>
            <person name="Kapitonov V.V."/>
            <person name="Jurka J."/>
            <person name="Genikhovich G."/>
            <person name="Grigoriev I.V."/>
            <person name="Lucas S.M."/>
            <person name="Steele R.E."/>
            <person name="Finnerty J.R."/>
            <person name="Technau U."/>
            <person name="Martindale M.Q."/>
            <person name="Rokhsar D.S."/>
        </authorList>
    </citation>
    <scope>NUCLEOTIDE SEQUENCE [LARGE SCALE GENOMIC DNA]</scope>
    <source>
        <strain evidence="9">CH2 X CH6</strain>
    </source>
</reference>
<dbReference type="OMA" id="CMSIDRE"/>
<comment type="cofactor">
    <cofactor evidence="6">
        <name>Ca(2+)</name>
        <dbReference type="ChEBI" id="CHEBI:29108"/>
    </cofactor>
    <text evidence="6">Binds 2 calcium ions per subunit.</text>
</comment>
<dbReference type="GO" id="GO:0046872">
    <property type="term" value="F:metal ion binding"/>
    <property type="evidence" value="ECO:0007669"/>
    <property type="project" value="UniProtKB-KW"/>
</dbReference>
<comment type="similarity">
    <text evidence="6">Belongs to the pentraxin family.</text>
</comment>
<dbReference type="InterPro" id="IPR001759">
    <property type="entry name" value="PTX_dom"/>
</dbReference>
<comment type="caution">
    <text evidence="5">Lacks conserved residue(s) required for the propagation of feature annotation.</text>
</comment>
<evidence type="ECO:0000256" key="2">
    <source>
        <dbReference type="ARBA" id="ARBA00022837"/>
    </source>
</evidence>
<feature type="non-terminal residue" evidence="8">
    <location>
        <position position="1"/>
    </location>
</feature>
<dbReference type="STRING" id="45351.A7T6J2"/>
<dbReference type="InParanoid" id="A7T6J2"/>
<dbReference type="InterPro" id="IPR051360">
    <property type="entry name" value="Neuronal_Pentraxin_Related"/>
</dbReference>
<dbReference type="Proteomes" id="UP000001593">
    <property type="component" value="Unassembled WGS sequence"/>
</dbReference>
<keyword evidence="4" id="KW-0325">Glycoprotein</keyword>
<accession>A7T6J2</accession>
<proteinExistence type="inferred from homology"/>
<dbReference type="AlphaFoldDB" id="A7T6J2"/>
<dbReference type="EMBL" id="DS471594">
    <property type="protein sequence ID" value="EDO28413.1"/>
    <property type="molecule type" value="Genomic_DNA"/>
</dbReference>
<organism evidence="8 9">
    <name type="scientific">Nematostella vectensis</name>
    <name type="common">Starlet sea anemone</name>
    <dbReference type="NCBI Taxonomy" id="45351"/>
    <lineage>
        <taxon>Eukaryota</taxon>
        <taxon>Metazoa</taxon>
        <taxon>Cnidaria</taxon>
        <taxon>Anthozoa</taxon>
        <taxon>Hexacorallia</taxon>
        <taxon>Actiniaria</taxon>
        <taxon>Edwardsiidae</taxon>
        <taxon>Nematostella</taxon>
    </lineage>
</organism>
<sequence>TLPSLGRFTVCLWLKERAAEILKYVVNSYVELMLSFSHVGALSLRVGNVFVDLGVSFRDDKWHMLCWSWRSSDGFYKIYLDGATIHASSGYQKGHSVPSGGVLVIGQDQDSLEGGYDAKQSFVGSLSGVNIWQTVLGDDVIQAMSAGCNMWSGDAVSWL</sequence>
<dbReference type="Gene3D" id="2.60.120.200">
    <property type="match status" value="1"/>
</dbReference>
<dbReference type="PRINTS" id="PR00895">
    <property type="entry name" value="PENTAXIN"/>
</dbReference>
<gene>
    <name evidence="8" type="ORF">NEMVEDRAFT_v1g3461</name>
</gene>
<comment type="subunit">
    <text evidence="6">Homopentamer. Pentaxin (or pentraxin) have a discoid arrangement of 5 non-covalently bound subunits.</text>
</comment>
<feature type="non-terminal residue" evidence="8">
    <location>
        <position position="159"/>
    </location>
</feature>
<feature type="domain" description="Pentraxin (PTX)" evidence="7">
    <location>
        <begin position="1"/>
        <end position="159"/>
    </location>
</feature>
<evidence type="ECO:0000313" key="9">
    <source>
        <dbReference type="Proteomes" id="UP000001593"/>
    </source>
</evidence>
<name>A7T6J2_NEMVE</name>
<evidence type="ECO:0000259" key="7">
    <source>
        <dbReference type="PROSITE" id="PS51828"/>
    </source>
</evidence>
<dbReference type="SMART" id="SM00159">
    <property type="entry name" value="PTX"/>
    <property type="match status" value="1"/>
</dbReference>
<evidence type="ECO:0000256" key="3">
    <source>
        <dbReference type="ARBA" id="ARBA00023157"/>
    </source>
</evidence>
<evidence type="ECO:0000256" key="5">
    <source>
        <dbReference type="PROSITE-ProRule" id="PRU01172"/>
    </source>
</evidence>
<dbReference type="Pfam" id="PF00354">
    <property type="entry name" value="Pentaxin"/>
    <property type="match status" value="1"/>
</dbReference>
<keyword evidence="2 6" id="KW-0106">Calcium</keyword>
<dbReference type="SUPFAM" id="SSF49899">
    <property type="entry name" value="Concanavalin A-like lectins/glucanases"/>
    <property type="match status" value="1"/>
</dbReference>
<dbReference type="PANTHER" id="PTHR19277:SF161">
    <property type="entry name" value="LAMININ G DOMAIN-CONTAINING PROTEIN"/>
    <property type="match status" value="1"/>
</dbReference>
<evidence type="ECO:0000256" key="6">
    <source>
        <dbReference type="RuleBase" id="RU362112"/>
    </source>
</evidence>
<dbReference type="PANTHER" id="PTHR19277">
    <property type="entry name" value="PENTRAXIN"/>
    <property type="match status" value="1"/>
</dbReference>
<comment type="subcellular location">
    <subcellularLocation>
        <location evidence="6">Secreted</location>
    </subcellularLocation>
</comment>